<dbReference type="AlphaFoldDB" id="A0A6A6U5R8"/>
<sequence length="354" mass="40396">MAKVPTYCGSPTEQILSSSNSLSLDSSYDSCFSRSYDSLGLSSESQLSDDVLQELDKSLISPEAIYNDSNPAFFDNMSPTWDTKVYHLHYERDVLPNVVEAWLAWEEQVDPDKMIEGGYLASFDEVMTYIRHHGQPPSLINHPGLLYTPELCAYPWRIFKFHHNLRYTLDDLEADQRLFERVALATFRTDRKPLCCPDYLFVDDKARGRIKEDAQWQRDEIPPLDQAKHFAFLATISGPARVPLKALESRLPTGEHLQQQRRSGIIEFARRVVELGQVEVSQEVASIMQTANRPVVLPLAAGQGWSAPDELAIIGVAQRYWDRWRAGSEEMLTRGPYEEEILESIGNVNLEIWD</sequence>
<name>A0A6A6U5R8_9PEZI</name>
<protein>
    <submittedName>
        <fullName evidence="1">Uncharacterized protein</fullName>
    </submittedName>
</protein>
<proteinExistence type="predicted"/>
<organism evidence="1 2">
    <name type="scientific">Microthyrium microscopicum</name>
    <dbReference type="NCBI Taxonomy" id="703497"/>
    <lineage>
        <taxon>Eukaryota</taxon>
        <taxon>Fungi</taxon>
        <taxon>Dikarya</taxon>
        <taxon>Ascomycota</taxon>
        <taxon>Pezizomycotina</taxon>
        <taxon>Dothideomycetes</taxon>
        <taxon>Dothideomycetes incertae sedis</taxon>
        <taxon>Microthyriales</taxon>
        <taxon>Microthyriaceae</taxon>
        <taxon>Microthyrium</taxon>
    </lineage>
</organism>
<evidence type="ECO:0000313" key="2">
    <source>
        <dbReference type="Proteomes" id="UP000799302"/>
    </source>
</evidence>
<evidence type="ECO:0000313" key="1">
    <source>
        <dbReference type="EMBL" id="KAF2667270.1"/>
    </source>
</evidence>
<reference evidence="1" key="1">
    <citation type="journal article" date="2020" name="Stud. Mycol.">
        <title>101 Dothideomycetes genomes: a test case for predicting lifestyles and emergence of pathogens.</title>
        <authorList>
            <person name="Haridas S."/>
            <person name="Albert R."/>
            <person name="Binder M."/>
            <person name="Bloem J."/>
            <person name="Labutti K."/>
            <person name="Salamov A."/>
            <person name="Andreopoulos B."/>
            <person name="Baker S."/>
            <person name="Barry K."/>
            <person name="Bills G."/>
            <person name="Bluhm B."/>
            <person name="Cannon C."/>
            <person name="Castanera R."/>
            <person name="Culley D."/>
            <person name="Daum C."/>
            <person name="Ezra D."/>
            <person name="Gonzalez J."/>
            <person name="Henrissat B."/>
            <person name="Kuo A."/>
            <person name="Liang C."/>
            <person name="Lipzen A."/>
            <person name="Lutzoni F."/>
            <person name="Magnuson J."/>
            <person name="Mondo S."/>
            <person name="Nolan M."/>
            <person name="Ohm R."/>
            <person name="Pangilinan J."/>
            <person name="Park H.-J."/>
            <person name="Ramirez L."/>
            <person name="Alfaro M."/>
            <person name="Sun H."/>
            <person name="Tritt A."/>
            <person name="Yoshinaga Y."/>
            <person name="Zwiers L.-H."/>
            <person name="Turgeon B."/>
            <person name="Goodwin S."/>
            <person name="Spatafora J."/>
            <person name="Crous P."/>
            <person name="Grigoriev I."/>
        </authorList>
    </citation>
    <scope>NUCLEOTIDE SEQUENCE</scope>
    <source>
        <strain evidence="1">CBS 115976</strain>
    </source>
</reference>
<keyword evidence="2" id="KW-1185">Reference proteome</keyword>
<accession>A0A6A6U5R8</accession>
<dbReference type="Proteomes" id="UP000799302">
    <property type="component" value="Unassembled WGS sequence"/>
</dbReference>
<gene>
    <name evidence="1" type="ORF">BT63DRAFT_456570</name>
</gene>
<dbReference type="EMBL" id="MU004237">
    <property type="protein sequence ID" value="KAF2667270.1"/>
    <property type="molecule type" value="Genomic_DNA"/>
</dbReference>